<dbReference type="RefSeq" id="XP_016251154.1">
    <property type="nucleotide sequence ID" value="XM_016389252.1"/>
</dbReference>
<dbReference type="AlphaFoldDB" id="A0A0D2CII9"/>
<gene>
    <name evidence="1" type="ORF">PV07_02629</name>
</gene>
<protein>
    <submittedName>
        <fullName evidence="1">Uncharacterized protein</fullName>
    </submittedName>
</protein>
<evidence type="ECO:0000313" key="2">
    <source>
        <dbReference type="Proteomes" id="UP000054466"/>
    </source>
</evidence>
<dbReference type="EMBL" id="KN847041">
    <property type="protein sequence ID" value="KIW30938.1"/>
    <property type="molecule type" value="Genomic_DNA"/>
</dbReference>
<dbReference type="VEuPathDB" id="FungiDB:PV07_02629"/>
<name>A0A0D2CII9_9EURO</name>
<dbReference type="GeneID" id="27341823"/>
<accession>A0A0D2CII9</accession>
<sequence>MEKGTDATPEETHSLLLERFRIFGPEDLEFRRLVEEGAGFSRKEAHSLLVHYFEMSGPEEPRFQYLAGMGIGFTSAEAHSLLVNFFRSLGPEDLRFRHLAEKGVDFTPGEHYALSLYFLLKGGPGSVRFQYLAGRFNHDKPLLIQHLDPNLNYSATRKDILQHIKKRSPVFVIERGDGPRFLGSQALFQVQSEHFRLLLSPKFGFKRKVLDPADNDFPGCDPDLMAAMKCMKESNIDVPVFSDLDYDDFTNTLVLNFCQGVSDHFSFVEPAGKTRLDCLLTILKASSVYSIFLLHQGVQDEIILELSRLERQGDISELVEMIKEDAPPDANILHRWVQGIA</sequence>
<evidence type="ECO:0000313" key="1">
    <source>
        <dbReference type="EMBL" id="KIW30938.1"/>
    </source>
</evidence>
<reference evidence="1 2" key="1">
    <citation type="submission" date="2015-01" db="EMBL/GenBank/DDBJ databases">
        <title>The Genome Sequence of Cladophialophora immunda CBS83496.</title>
        <authorList>
            <consortium name="The Broad Institute Genomics Platform"/>
            <person name="Cuomo C."/>
            <person name="de Hoog S."/>
            <person name="Gorbushina A."/>
            <person name="Stielow B."/>
            <person name="Teixiera M."/>
            <person name="Abouelleil A."/>
            <person name="Chapman S.B."/>
            <person name="Priest M."/>
            <person name="Young S.K."/>
            <person name="Wortman J."/>
            <person name="Nusbaum C."/>
            <person name="Birren B."/>
        </authorList>
    </citation>
    <scope>NUCLEOTIDE SEQUENCE [LARGE SCALE GENOMIC DNA]</scope>
    <source>
        <strain evidence="1 2">CBS 83496</strain>
    </source>
</reference>
<dbReference type="Proteomes" id="UP000054466">
    <property type="component" value="Unassembled WGS sequence"/>
</dbReference>
<keyword evidence="2" id="KW-1185">Reference proteome</keyword>
<dbReference type="HOGENOM" id="CLU_813810_0_0_1"/>
<proteinExistence type="predicted"/>
<organism evidence="1 2">
    <name type="scientific">Cladophialophora immunda</name>
    <dbReference type="NCBI Taxonomy" id="569365"/>
    <lineage>
        <taxon>Eukaryota</taxon>
        <taxon>Fungi</taxon>
        <taxon>Dikarya</taxon>
        <taxon>Ascomycota</taxon>
        <taxon>Pezizomycotina</taxon>
        <taxon>Eurotiomycetes</taxon>
        <taxon>Chaetothyriomycetidae</taxon>
        <taxon>Chaetothyriales</taxon>
        <taxon>Herpotrichiellaceae</taxon>
        <taxon>Cladophialophora</taxon>
    </lineage>
</organism>